<evidence type="ECO:0000256" key="5">
    <source>
        <dbReference type="ARBA" id="ARBA00022692"/>
    </source>
</evidence>
<dbReference type="AlphaFoldDB" id="A0A932A8T4"/>
<comment type="caution">
    <text evidence="9">The sequence shown here is derived from an EMBL/GenBank/DDBJ whole genome shotgun (WGS) entry which is preliminary data.</text>
</comment>
<keyword evidence="2" id="KW-1003">Cell membrane</keyword>
<gene>
    <name evidence="9" type="ORF">HYX28_08555</name>
</gene>
<accession>A0A932A8T4</accession>
<sequence length="554" mass="61371">MPVRAADAVPRQRQDTVLVVLLAGFASICAFLYYFTRGQILLYGDSVAHINIARRVFDSMTPSIFGFGTVWLPLPHMLILPFIVPLDWWQSGIGGSVYSMFAYVFACAGIFRLTLRLTQSRAAAWVAFLVFAANPSMLYMQSTAMTEPLCIALFIWIAVLFIEFEEASRRDEHNDDASAARSLTRCGWCIAGMALTRYDGWFSGLIFVLVAFAVLIARHGWSFLTRARTPLWRGARNLALIAAAAPSGWLAWNWLLSGHPFDFALGPYSAKAIAARTAMPNATYPGQHSLAVAATFFRKCAEMNLGEAPWHHVVFLTALFGTLLAVMLNRRLWPALMLWLSWPFYTLSLAYGDVPIFMPMWWPYSYYNDRFGLQLLPGIALGVGLAVRAADVIVRGLQATQEMAWARNAVAAALLLVTAATYQTAWRVTPITLREARAVSKARIPLEARLADALRQLPPDSRILINMSEHGGGLQRAGIPLRRTINESTHAHSEMPNGLWERALADPKQYVDFVVAFAGDPVAQSAAAHRNDLRPLLVIHSEGQAPATIYAVNK</sequence>
<feature type="transmembrane region" description="Helical" evidence="8">
    <location>
        <begin position="122"/>
        <end position="140"/>
    </location>
</feature>
<reference evidence="9" key="1">
    <citation type="submission" date="2020-07" db="EMBL/GenBank/DDBJ databases">
        <title>Huge and variable diversity of episymbiotic CPR bacteria and DPANN archaea in groundwater ecosystems.</title>
        <authorList>
            <person name="He C.Y."/>
            <person name="Keren R."/>
            <person name="Whittaker M."/>
            <person name="Farag I.F."/>
            <person name="Doudna J."/>
            <person name="Cate J.H.D."/>
            <person name="Banfield J.F."/>
        </authorList>
    </citation>
    <scope>NUCLEOTIDE SEQUENCE</scope>
    <source>
        <strain evidence="9">NC_groundwater_580_Pr5_B-0.1um_64_19</strain>
    </source>
</reference>
<dbReference type="GO" id="GO:0005886">
    <property type="term" value="C:plasma membrane"/>
    <property type="evidence" value="ECO:0007669"/>
    <property type="project" value="UniProtKB-SubCell"/>
</dbReference>
<proteinExistence type="predicted"/>
<keyword evidence="5 8" id="KW-0812">Transmembrane</keyword>
<feature type="transmembrane region" description="Helical" evidence="8">
    <location>
        <begin position="201"/>
        <end position="217"/>
    </location>
</feature>
<feature type="transmembrane region" description="Helical" evidence="8">
    <location>
        <begin position="310"/>
        <end position="328"/>
    </location>
</feature>
<dbReference type="PANTHER" id="PTHR33908">
    <property type="entry name" value="MANNOSYLTRANSFERASE YKCB-RELATED"/>
    <property type="match status" value="1"/>
</dbReference>
<dbReference type="EMBL" id="JACPNR010000010">
    <property type="protein sequence ID" value="MBI2678818.1"/>
    <property type="molecule type" value="Genomic_DNA"/>
</dbReference>
<dbReference type="GO" id="GO:0016763">
    <property type="term" value="F:pentosyltransferase activity"/>
    <property type="evidence" value="ECO:0007669"/>
    <property type="project" value="TreeGrafter"/>
</dbReference>
<dbReference type="InterPro" id="IPR050297">
    <property type="entry name" value="LipidA_mod_glycosyltrf_83"/>
</dbReference>
<feature type="transmembrane region" description="Helical" evidence="8">
    <location>
        <begin position="16"/>
        <end position="35"/>
    </location>
</feature>
<feature type="transmembrane region" description="Helical" evidence="8">
    <location>
        <begin position="405"/>
        <end position="426"/>
    </location>
</feature>
<dbReference type="Proteomes" id="UP000779809">
    <property type="component" value="Unassembled WGS sequence"/>
</dbReference>
<organism evidence="9 10">
    <name type="scientific">Candidatus Korobacter versatilis</name>
    <dbReference type="NCBI Taxonomy" id="658062"/>
    <lineage>
        <taxon>Bacteria</taxon>
        <taxon>Pseudomonadati</taxon>
        <taxon>Acidobacteriota</taxon>
        <taxon>Terriglobia</taxon>
        <taxon>Terriglobales</taxon>
        <taxon>Candidatus Korobacteraceae</taxon>
        <taxon>Candidatus Korobacter</taxon>
    </lineage>
</organism>
<keyword evidence="7 8" id="KW-0472">Membrane</keyword>
<evidence type="ECO:0000256" key="6">
    <source>
        <dbReference type="ARBA" id="ARBA00022989"/>
    </source>
</evidence>
<evidence type="ECO:0000313" key="9">
    <source>
        <dbReference type="EMBL" id="MBI2678818.1"/>
    </source>
</evidence>
<dbReference type="GO" id="GO:0009103">
    <property type="term" value="P:lipopolysaccharide biosynthetic process"/>
    <property type="evidence" value="ECO:0007669"/>
    <property type="project" value="UniProtKB-ARBA"/>
</dbReference>
<feature type="transmembrane region" description="Helical" evidence="8">
    <location>
        <begin position="335"/>
        <end position="351"/>
    </location>
</feature>
<feature type="transmembrane region" description="Helical" evidence="8">
    <location>
        <begin position="96"/>
        <end position="115"/>
    </location>
</feature>
<evidence type="ECO:0000256" key="2">
    <source>
        <dbReference type="ARBA" id="ARBA00022475"/>
    </source>
</evidence>
<evidence type="ECO:0000256" key="8">
    <source>
        <dbReference type="SAM" id="Phobius"/>
    </source>
</evidence>
<evidence type="ECO:0000256" key="7">
    <source>
        <dbReference type="ARBA" id="ARBA00023136"/>
    </source>
</evidence>
<feature type="transmembrane region" description="Helical" evidence="8">
    <location>
        <begin position="371"/>
        <end position="393"/>
    </location>
</feature>
<name>A0A932A8T4_9BACT</name>
<feature type="transmembrane region" description="Helical" evidence="8">
    <location>
        <begin position="64"/>
        <end position="84"/>
    </location>
</feature>
<evidence type="ECO:0000313" key="10">
    <source>
        <dbReference type="Proteomes" id="UP000779809"/>
    </source>
</evidence>
<evidence type="ECO:0000256" key="3">
    <source>
        <dbReference type="ARBA" id="ARBA00022676"/>
    </source>
</evidence>
<keyword evidence="3" id="KW-0328">Glycosyltransferase</keyword>
<dbReference type="PANTHER" id="PTHR33908:SF11">
    <property type="entry name" value="MEMBRANE PROTEIN"/>
    <property type="match status" value="1"/>
</dbReference>
<evidence type="ECO:0008006" key="11">
    <source>
        <dbReference type="Google" id="ProtNLM"/>
    </source>
</evidence>
<evidence type="ECO:0000256" key="4">
    <source>
        <dbReference type="ARBA" id="ARBA00022679"/>
    </source>
</evidence>
<keyword evidence="6 8" id="KW-1133">Transmembrane helix</keyword>
<feature type="transmembrane region" description="Helical" evidence="8">
    <location>
        <begin position="238"/>
        <end position="255"/>
    </location>
</feature>
<comment type="subcellular location">
    <subcellularLocation>
        <location evidence="1">Cell membrane</location>
        <topology evidence="1">Multi-pass membrane protein</topology>
    </subcellularLocation>
</comment>
<evidence type="ECO:0000256" key="1">
    <source>
        <dbReference type="ARBA" id="ARBA00004651"/>
    </source>
</evidence>
<keyword evidence="4" id="KW-0808">Transferase</keyword>
<protein>
    <recommendedName>
        <fullName evidence="11">Glycosyltransferase RgtA/B/C/D-like domain-containing protein</fullName>
    </recommendedName>
</protein>